<keyword evidence="4 6" id="KW-0472">Membrane</keyword>
<sequence>MSALTTAEIEAVHAEYRKVWISKTAVGVVATFTIVLRFIARKKTNALLKWDDWFALAALITMWGDFGATILVPSISFLLKAGLSSIIFCDTCEVVARISVICLYYRLFSVKRWLRWSLNAVGWISVIWLITLILVVSLQCKPVAAVVDASIQDAECLDNFIGFLTSEVINVFLDLALLCLPIPIIMKLYLPLREKIGLGAIFLTGGLVIITGLLRIVNGYNPHGKNSITDVSALSFWTGIHLGACVVCTSLPVFRIYLPKQDGFLNSRVRLLYRSVSGWVGLTSRGTSNDTYLPSYKKHSKDITKETTVYVDEMPLKSNLSAKSGGERSGSRAS</sequence>
<feature type="transmembrane region" description="Helical" evidence="6">
    <location>
        <begin position="52"/>
        <end position="79"/>
    </location>
</feature>
<keyword evidence="9" id="KW-1185">Reference proteome</keyword>
<dbReference type="Proteomes" id="UP000800093">
    <property type="component" value="Unassembled WGS sequence"/>
</dbReference>
<keyword evidence="3 6" id="KW-1133">Transmembrane helix</keyword>
<dbReference type="AlphaFoldDB" id="A0A9P4MYM9"/>
<organism evidence="8 9">
    <name type="scientific">Lojkania enalia</name>
    <dbReference type="NCBI Taxonomy" id="147567"/>
    <lineage>
        <taxon>Eukaryota</taxon>
        <taxon>Fungi</taxon>
        <taxon>Dikarya</taxon>
        <taxon>Ascomycota</taxon>
        <taxon>Pezizomycotina</taxon>
        <taxon>Dothideomycetes</taxon>
        <taxon>Pleosporomycetidae</taxon>
        <taxon>Pleosporales</taxon>
        <taxon>Pleosporales incertae sedis</taxon>
        <taxon>Lojkania</taxon>
    </lineage>
</organism>
<evidence type="ECO:0000313" key="8">
    <source>
        <dbReference type="EMBL" id="KAF2262725.1"/>
    </source>
</evidence>
<feature type="transmembrane region" description="Helical" evidence="6">
    <location>
        <begin position="20"/>
        <end position="40"/>
    </location>
</feature>
<protein>
    <recommendedName>
        <fullName evidence="7">Rhodopsin domain-containing protein</fullName>
    </recommendedName>
</protein>
<evidence type="ECO:0000256" key="6">
    <source>
        <dbReference type="SAM" id="Phobius"/>
    </source>
</evidence>
<evidence type="ECO:0000313" key="9">
    <source>
        <dbReference type="Proteomes" id="UP000800093"/>
    </source>
</evidence>
<feature type="transmembrane region" description="Helical" evidence="6">
    <location>
        <begin position="196"/>
        <end position="216"/>
    </location>
</feature>
<feature type="transmembrane region" description="Helical" evidence="6">
    <location>
        <begin position="120"/>
        <end position="138"/>
    </location>
</feature>
<comment type="caution">
    <text evidence="8">The sequence shown here is derived from an EMBL/GenBank/DDBJ whole genome shotgun (WGS) entry which is preliminary data.</text>
</comment>
<dbReference type="PANTHER" id="PTHR33048">
    <property type="entry name" value="PTH11-LIKE INTEGRAL MEMBRANE PROTEIN (AFU_ORTHOLOGUE AFUA_5G11245)"/>
    <property type="match status" value="1"/>
</dbReference>
<feature type="transmembrane region" description="Helical" evidence="6">
    <location>
        <begin position="236"/>
        <end position="258"/>
    </location>
</feature>
<name>A0A9P4MYM9_9PLEO</name>
<dbReference type="InterPro" id="IPR052337">
    <property type="entry name" value="SAT4-like"/>
</dbReference>
<evidence type="ECO:0000256" key="5">
    <source>
        <dbReference type="ARBA" id="ARBA00038359"/>
    </source>
</evidence>
<dbReference type="EMBL" id="ML986637">
    <property type="protein sequence ID" value="KAF2262725.1"/>
    <property type="molecule type" value="Genomic_DNA"/>
</dbReference>
<evidence type="ECO:0000256" key="4">
    <source>
        <dbReference type="ARBA" id="ARBA00023136"/>
    </source>
</evidence>
<comment type="subcellular location">
    <subcellularLocation>
        <location evidence="1">Membrane</location>
        <topology evidence="1">Multi-pass membrane protein</topology>
    </subcellularLocation>
</comment>
<dbReference type="Pfam" id="PF20684">
    <property type="entry name" value="Fung_rhodopsin"/>
    <property type="match status" value="1"/>
</dbReference>
<gene>
    <name evidence="8" type="ORF">CC78DRAFT_569581</name>
</gene>
<evidence type="ECO:0000256" key="1">
    <source>
        <dbReference type="ARBA" id="ARBA00004141"/>
    </source>
</evidence>
<evidence type="ECO:0000256" key="2">
    <source>
        <dbReference type="ARBA" id="ARBA00022692"/>
    </source>
</evidence>
<reference evidence="9" key="1">
    <citation type="journal article" date="2020" name="Stud. Mycol.">
        <title>101 Dothideomycetes genomes: A test case for predicting lifestyles and emergence of pathogens.</title>
        <authorList>
            <person name="Haridas S."/>
            <person name="Albert R."/>
            <person name="Binder M."/>
            <person name="Bloem J."/>
            <person name="LaButti K."/>
            <person name="Salamov A."/>
            <person name="Andreopoulos B."/>
            <person name="Baker S."/>
            <person name="Barry K."/>
            <person name="Bills G."/>
            <person name="Bluhm B."/>
            <person name="Cannon C."/>
            <person name="Castanera R."/>
            <person name="Culley D."/>
            <person name="Daum C."/>
            <person name="Ezra D."/>
            <person name="Gonzalez J."/>
            <person name="Henrissat B."/>
            <person name="Kuo A."/>
            <person name="Liang C."/>
            <person name="Lipzen A."/>
            <person name="Lutzoni F."/>
            <person name="Magnuson J."/>
            <person name="Mondo S."/>
            <person name="Nolan M."/>
            <person name="Ohm R."/>
            <person name="Pangilinan J."/>
            <person name="Park H.-J."/>
            <person name="Ramirez L."/>
            <person name="Alfaro M."/>
            <person name="Sun H."/>
            <person name="Tritt A."/>
            <person name="Yoshinaga Y."/>
            <person name="Zwiers L.-H."/>
            <person name="Turgeon B."/>
            <person name="Goodwin S."/>
            <person name="Spatafora J."/>
            <person name="Crous P."/>
            <person name="Grigoriev I."/>
        </authorList>
    </citation>
    <scope>NUCLEOTIDE SEQUENCE [LARGE SCALE GENOMIC DNA]</scope>
    <source>
        <strain evidence="9">CBS 304.66</strain>
    </source>
</reference>
<keyword evidence="2 6" id="KW-0812">Transmembrane</keyword>
<evidence type="ECO:0000259" key="7">
    <source>
        <dbReference type="Pfam" id="PF20684"/>
    </source>
</evidence>
<feature type="domain" description="Rhodopsin" evidence="7">
    <location>
        <begin position="36"/>
        <end position="258"/>
    </location>
</feature>
<dbReference type="OrthoDB" id="5378633at2759"/>
<evidence type="ECO:0000256" key="3">
    <source>
        <dbReference type="ARBA" id="ARBA00022989"/>
    </source>
</evidence>
<comment type="similarity">
    <text evidence="5">Belongs to the SAT4 family.</text>
</comment>
<feature type="transmembrane region" description="Helical" evidence="6">
    <location>
        <begin position="168"/>
        <end position="189"/>
    </location>
</feature>
<accession>A0A9P4MYM9</accession>
<dbReference type="PANTHER" id="PTHR33048:SF168">
    <property type="match status" value="1"/>
</dbReference>
<dbReference type="GO" id="GO:0016020">
    <property type="term" value="C:membrane"/>
    <property type="evidence" value="ECO:0007669"/>
    <property type="project" value="UniProtKB-SubCell"/>
</dbReference>
<dbReference type="InterPro" id="IPR049326">
    <property type="entry name" value="Rhodopsin_dom_fungi"/>
</dbReference>
<proteinExistence type="inferred from homology"/>